<dbReference type="Proteomes" id="UP000799772">
    <property type="component" value="Unassembled WGS sequence"/>
</dbReference>
<organism evidence="2 3">
    <name type="scientific">Rhizodiscina lignyota</name>
    <dbReference type="NCBI Taxonomy" id="1504668"/>
    <lineage>
        <taxon>Eukaryota</taxon>
        <taxon>Fungi</taxon>
        <taxon>Dikarya</taxon>
        <taxon>Ascomycota</taxon>
        <taxon>Pezizomycotina</taxon>
        <taxon>Dothideomycetes</taxon>
        <taxon>Pleosporomycetidae</taxon>
        <taxon>Aulographales</taxon>
        <taxon>Rhizodiscinaceae</taxon>
        <taxon>Rhizodiscina</taxon>
    </lineage>
</organism>
<name>A0A9P4ILN3_9PEZI</name>
<dbReference type="InterPro" id="IPR007138">
    <property type="entry name" value="ABM_dom"/>
</dbReference>
<dbReference type="Pfam" id="PF03992">
    <property type="entry name" value="ABM"/>
    <property type="match status" value="1"/>
</dbReference>
<dbReference type="PROSITE" id="PS51725">
    <property type="entry name" value="ABM"/>
    <property type="match status" value="1"/>
</dbReference>
<dbReference type="Gene3D" id="3.30.70.100">
    <property type="match status" value="1"/>
</dbReference>
<gene>
    <name evidence="2" type="ORF">NA57DRAFT_70030</name>
</gene>
<dbReference type="OrthoDB" id="4126315at2759"/>
<reference evidence="2" key="1">
    <citation type="journal article" date="2020" name="Stud. Mycol.">
        <title>101 Dothideomycetes genomes: a test case for predicting lifestyles and emergence of pathogens.</title>
        <authorList>
            <person name="Haridas S."/>
            <person name="Albert R."/>
            <person name="Binder M."/>
            <person name="Bloem J."/>
            <person name="Labutti K."/>
            <person name="Salamov A."/>
            <person name="Andreopoulos B."/>
            <person name="Baker S."/>
            <person name="Barry K."/>
            <person name="Bills G."/>
            <person name="Bluhm B."/>
            <person name="Cannon C."/>
            <person name="Castanera R."/>
            <person name="Culley D."/>
            <person name="Daum C."/>
            <person name="Ezra D."/>
            <person name="Gonzalez J."/>
            <person name="Henrissat B."/>
            <person name="Kuo A."/>
            <person name="Liang C."/>
            <person name="Lipzen A."/>
            <person name="Lutzoni F."/>
            <person name="Magnuson J."/>
            <person name="Mondo S."/>
            <person name="Nolan M."/>
            <person name="Ohm R."/>
            <person name="Pangilinan J."/>
            <person name="Park H.-J."/>
            <person name="Ramirez L."/>
            <person name="Alfaro M."/>
            <person name="Sun H."/>
            <person name="Tritt A."/>
            <person name="Yoshinaga Y."/>
            <person name="Zwiers L.-H."/>
            <person name="Turgeon B."/>
            <person name="Goodwin S."/>
            <person name="Spatafora J."/>
            <person name="Crous P."/>
            <person name="Grigoriev I."/>
        </authorList>
    </citation>
    <scope>NUCLEOTIDE SEQUENCE</scope>
    <source>
        <strain evidence="2">CBS 133067</strain>
    </source>
</reference>
<evidence type="ECO:0000313" key="2">
    <source>
        <dbReference type="EMBL" id="KAF2103821.1"/>
    </source>
</evidence>
<dbReference type="EMBL" id="ML978121">
    <property type="protein sequence ID" value="KAF2103821.1"/>
    <property type="molecule type" value="Genomic_DNA"/>
</dbReference>
<protein>
    <recommendedName>
        <fullName evidence="1">ABM domain-containing protein</fullName>
    </recommendedName>
</protein>
<accession>A0A9P4ILN3</accession>
<feature type="domain" description="ABM" evidence="1">
    <location>
        <begin position="4"/>
        <end position="95"/>
    </location>
</feature>
<proteinExistence type="predicted"/>
<dbReference type="AlphaFoldDB" id="A0A9P4ILN3"/>
<dbReference type="SUPFAM" id="SSF54909">
    <property type="entry name" value="Dimeric alpha+beta barrel"/>
    <property type="match status" value="1"/>
</dbReference>
<dbReference type="InterPro" id="IPR011008">
    <property type="entry name" value="Dimeric_a/b-barrel"/>
</dbReference>
<evidence type="ECO:0000259" key="1">
    <source>
        <dbReference type="PROSITE" id="PS51725"/>
    </source>
</evidence>
<evidence type="ECO:0000313" key="3">
    <source>
        <dbReference type="Proteomes" id="UP000799772"/>
    </source>
</evidence>
<sequence length="107" mass="12198">MVLISVHVTLTCAPENLTEFLDLIKQLGEKAAAEPHCLSLEVFTSQDTPGEVTLVETYNKDRKYLEEEQLAKPYFAEYFPKMGPLLVKEKQVGYYDVVPAFRWANQA</sequence>
<comment type="caution">
    <text evidence="2">The sequence shown here is derived from an EMBL/GenBank/DDBJ whole genome shotgun (WGS) entry which is preliminary data.</text>
</comment>
<keyword evidence="3" id="KW-1185">Reference proteome</keyword>